<feature type="transmembrane region" description="Helical" evidence="1">
    <location>
        <begin position="12"/>
        <end position="33"/>
    </location>
</feature>
<evidence type="ECO:0000256" key="1">
    <source>
        <dbReference type="SAM" id="Phobius"/>
    </source>
</evidence>
<sequence>LCDVAQSRKLFLALCVIITQSFVMSQSMSYLWLLMTQTLLFFLIPQNVMIGLCGIITGQSCVTTHSLKSPLLMKMTQLSEINS</sequence>
<accession>A0A1X7VE82</accession>
<dbReference type="EnsemblMetazoa" id="Aqu2.1.38039_001">
    <property type="protein sequence ID" value="Aqu2.1.38039_001"/>
    <property type="gene ID" value="Aqu2.1.38039"/>
</dbReference>
<feature type="transmembrane region" description="Helical" evidence="1">
    <location>
        <begin position="39"/>
        <end position="58"/>
    </location>
</feature>
<keyword evidence="1" id="KW-0472">Membrane</keyword>
<reference evidence="2" key="1">
    <citation type="submission" date="2017-05" db="UniProtKB">
        <authorList>
            <consortium name="EnsemblMetazoa"/>
        </authorList>
    </citation>
    <scope>IDENTIFICATION</scope>
</reference>
<proteinExistence type="predicted"/>
<name>A0A1X7VE82_AMPQE</name>
<dbReference type="InParanoid" id="A0A1X7VE82"/>
<evidence type="ECO:0000313" key="2">
    <source>
        <dbReference type="EnsemblMetazoa" id="Aqu2.1.38039_001"/>
    </source>
</evidence>
<keyword evidence="1" id="KW-1133">Transmembrane helix</keyword>
<organism evidence="2">
    <name type="scientific">Amphimedon queenslandica</name>
    <name type="common">Sponge</name>
    <dbReference type="NCBI Taxonomy" id="400682"/>
    <lineage>
        <taxon>Eukaryota</taxon>
        <taxon>Metazoa</taxon>
        <taxon>Porifera</taxon>
        <taxon>Demospongiae</taxon>
        <taxon>Heteroscleromorpha</taxon>
        <taxon>Haplosclerida</taxon>
        <taxon>Niphatidae</taxon>
        <taxon>Amphimedon</taxon>
    </lineage>
</organism>
<protein>
    <submittedName>
        <fullName evidence="2">Uncharacterized protein</fullName>
    </submittedName>
</protein>
<keyword evidence="1" id="KW-0812">Transmembrane</keyword>
<dbReference type="AlphaFoldDB" id="A0A1X7VE82"/>